<feature type="domain" description="AP complex mu/sigma subunit" evidence="7">
    <location>
        <begin position="1"/>
        <end position="137"/>
    </location>
</feature>
<dbReference type="STRING" id="6248.A0A0K0EQ58"/>
<dbReference type="AlphaFoldDB" id="A0A0K0EQ58"/>
<sequence length="160" mass="19061">MFHFIIAINNEGKPLIQKWFEAYSEREKKMYLRDIWTTMATRNSKSCNILEYKDFKVVYGKYSTVYFVCAISKYDNELITIYIIDRLVRTLSHLIPKICELTLEENFRTVHHLIDEMFCAGELQETSLRLISDTVFNQDMLEFEEVKGTSIDDQDIRNIY</sequence>
<comment type="subcellular location">
    <subcellularLocation>
        <location evidence="1">Endomembrane system</location>
    </subcellularLocation>
</comment>
<evidence type="ECO:0000256" key="2">
    <source>
        <dbReference type="ARBA" id="ARBA00006972"/>
    </source>
</evidence>
<keyword evidence="5 6" id="KW-0472">Membrane</keyword>
<dbReference type="GO" id="GO:0006886">
    <property type="term" value="P:intracellular protein transport"/>
    <property type="evidence" value="ECO:0007669"/>
    <property type="project" value="UniProtKB-UniRule"/>
</dbReference>
<comment type="similarity">
    <text evidence="2 6">Belongs to the adaptor complexes small subunit family.</text>
</comment>
<dbReference type="PIRSF" id="PIRSF015588">
    <property type="entry name" value="AP_complex_sigma"/>
    <property type="match status" value="1"/>
</dbReference>
<evidence type="ECO:0000256" key="6">
    <source>
        <dbReference type="PIRNR" id="PIRNR015588"/>
    </source>
</evidence>
<accession>A0A0K0EQ58</accession>
<dbReference type="InterPro" id="IPR011012">
    <property type="entry name" value="Longin-like_dom_sf"/>
</dbReference>
<dbReference type="SUPFAM" id="SSF64356">
    <property type="entry name" value="SNARE-like"/>
    <property type="match status" value="1"/>
</dbReference>
<dbReference type="GO" id="GO:0012505">
    <property type="term" value="C:endomembrane system"/>
    <property type="evidence" value="ECO:0007669"/>
    <property type="project" value="UniProtKB-SubCell"/>
</dbReference>
<evidence type="ECO:0000313" key="9">
    <source>
        <dbReference type="WBParaSite" id="SSTP_0001158700.1"/>
    </source>
</evidence>
<evidence type="ECO:0000256" key="4">
    <source>
        <dbReference type="ARBA" id="ARBA00022927"/>
    </source>
</evidence>
<keyword evidence="3 6" id="KW-0813">Transport</keyword>
<dbReference type="Proteomes" id="UP000035681">
    <property type="component" value="Unplaced"/>
</dbReference>
<evidence type="ECO:0000259" key="7">
    <source>
        <dbReference type="Pfam" id="PF01217"/>
    </source>
</evidence>
<dbReference type="Gene3D" id="3.30.450.60">
    <property type="match status" value="1"/>
</dbReference>
<evidence type="ECO:0000256" key="1">
    <source>
        <dbReference type="ARBA" id="ARBA00004308"/>
    </source>
</evidence>
<protein>
    <recommendedName>
        <fullName evidence="6">AP complex subunit sigma</fullName>
    </recommendedName>
</protein>
<keyword evidence="4 6" id="KW-0653">Protein transport</keyword>
<evidence type="ECO:0000313" key="8">
    <source>
        <dbReference type="Proteomes" id="UP000035681"/>
    </source>
</evidence>
<dbReference type="Pfam" id="PF01217">
    <property type="entry name" value="Clat_adaptor_s"/>
    <property type="match status" value="1"/>
</dbReference>
<dbReference type="PANTHER" id="PTHR11753">
    <property type="entry name" value="ADAPTOR COMPLEXES SMALL SUBUNIT FAMILY"/>
    <property type="match status" value="1"/>
</dbReference>
<dbReference type="WBParaSite" id="SSTP_0001158700.1">
    <property type="protein sequence ID" value="SSTP_0001158700.1"/>
    <property type="gene ID" value="SSTP_0001158700"/>
</dbReference>
<reference evidence="9" key="1">
    <citation type="submission" date="2015-08" db="UniProtKB">
        <authorList>
            <consortium name="WormBaseParasite"/>
        </authorList>
    </citation>
    <scope>IDENTIFICATION</scope>
</reference>
<name>A0A0K0EQ58_STRER</name>
<evidence type="ECO:0000256" key="3">
    <source>
        <dbReference type="ARBA" id="ARBA00022448"/>
    </source>
</evidence>
<organism evidence="9">
    <name type="scientific">Strongyloides stercoralis</name>
    <name type="common">Threadworm</name>
    <dbReference type="NCBI Taxonomy" id="6248"/>
    <lineage>
        <taxon>Eukaryota</taxon>
        <taxon>Metazoa</taxon>
        <taxon>Ecdysozoa</taxon>
        <taxon>Nematoda</taxon>
        <taxon>Chromadorea</taxon>
        <taxon>Rhabditida</taxon>
        <taxon>Tylenchina</taxon>
        <taxon>Panagrolaimomorpha</taxon>
        <taxon>Strongyloidoidea</taxon>
        <taxon>Strongyloididae</taxon>
        <taxon>Strongyloides</taxon>
    </lineage>
</organism>
<proteinExistence type="inferred from homology"/>
<dbReference type="InterPro" id="IPR016635">
    <property type="entry name" value="AP_complex_ssu"/>
</dbReference>
<dbReference type="WBParaSite" id="TCONS_00002322.p1">
    <property type="protein sequence ID" value="TCONS_00002322.p1"/>
    <property type="gene ID" value="XLOC_002183"/>
</dbReference>
<evidence type="ECO:0000256" key="5">
    <source>
        <dbReference type="ARBA" id="ARBA00023136"/>
    </source>
</evidence>
<keyword evidence="8" id="KW-1185">Reference proteome</keyword>
<dbReference type="InterPro" id="IPR022775">
    <property type="entry name" value="AP_mu_sigma_su"/>
</dbReference>